<accession>A0ABY5PKX6</accession>
<dbReference type="RefSeq" id="WP_353865647.1">
    <property type="nucleotide sequence ID" value="NZ_CP088295.1"/>
</dbReference>
<name>A0ABY5PKX6_9ACTN</name>
<keyword evidence="2" id="KW-1185">Reference proteome</keyword>
<protein>
    <submittedName>
        <fullName evidence="1">Uncharacterized protein</fullName>
    </submittedName>
</protein>
<gene>
    <name evidence="1" type="ORF">LRS13_06565</name>
</gene>
<proteinExistence type="predicted"/>
<dbReference type="Proteomes" id="UP001058860">
    <property type="component" value="Chromosome"/>
</dbReference>
<sequence length="105" mass="11323">MFVEGTSPLRIQSNIAVKISKLSGKFGLRTDIPIPENLQEPAPGVPVAVTLFSISIKKTRKVKGVSRGIIEVDRCDGGKWYGEGSFDYADGTKYSASRTLTCSKG</sequence>
<reference evidence="2" key="1">
    <citation type="submission" date="2021-11" db="EMBL/GenBank/DDBJ databases">
        <title>Cultivation dependent microbiological survey of springs from the worlds oldest radium mine currently devoted to the extraction of radon-saturated water.</title>
        <authorList>
            <person name="Kapinusova G."/>
            <person name="Smrhova T."/>
            <person name="Strejcek M."/>
            <person name="Suman J."/>
            <person name="Jani K."/>
            <person name="Pajer P."/>
            <person name="Uhlik O."/>
        </authorList>
    </citation>
    <scope>NUCLEOTIDE SEQUENCE [LARGE SCALE GENOMIC DNA]</scope>
    <source>
        <strain evidence="2">J379</strain>
    </source>
</reference>
<evidence type="ECO:0000313" key="2">
    <source>
        <dbReference type="Proteomes" id="UP001058860"/>
    </source>
</evidence>
<evidence type="ECO:0000313" key="1">
    <source>
        <dbReference type="EMBL" id="UUY05185.1"/>
    </source>
</evidence>
<dbReference type="EMBL" id="CP088295">
    <property type="protein sequence ID" value="UUY05185.1"/>
    <property type="molecule type" value="Genomic_DNA"/>
</dbReference>
<organism evidence="1 2">
    <name type="scientific">Svornostia abyssi</name>
    <dbReference type="NCBI Taxonomy" id="2898438"/>
    <lineage>
        <taxon>Bacteria</taxon>
        <taxon>Bacillati</taxon>
        <taxon>Actinomycetota</taxon>
        <taxon>Thermoleophilia</taxon>
        <taxon>Solirubrobacterales</taxon>
        <taxon>Baekduiaceae</taxon>
        <taxon>Svornostia</taxon>
    </lineage>
</organism>